<accession>A0A0E1X557</accession>
<organism evidence="1">
    <name type="scientific">Staphylococcus aureus subsp. aureus MN8</name>
    <dbReference type="NCBI Taxonomy" id="548470"/>
    <lineage>
        <taxon>Bacteria</taxon>
        <taxon>Bacillati</taxon>
        <taxon>Bacillota</taxon>
        <taxon>Bacilli</taxon>
        <taxon>Bacillales</taxon>
        <taxon>Staphylococcaceae</taxon>
        <taxon>Staphylococcus</taxon>
    </lineage>
</organism>
<name>A0A0E1X557_STAAU</name>
<proteinExistence type="predicted"/>
<evidence type="ECO:0000313" key="1">
    <source>
        <dbReference type="EMBL" id="EFH94584.1"/>
    </source>
</evidence>
<dbReference type="AlphaFoldDB" id="A0A0E1X557"/>
<dbReference type="HOGENOM" id="CLU_166908_1_0_9"/>
<dbReference type="RefSeq" id="WP_001128433.1">
    <property type="nucleotide sequence ID" value="NZ_CM000952.1"/>
</dbReference>
<sequence length="121" mass="13857">MPLISDEFDTLTKDQQYILSVLYKDYLECVKLGSVKLTCNNFGSAKDIHTKYFQKLHFEDVKYDLNKLKNSGFLNGVYASNTIYHVTISDKTVVYFENEFKNNLKSIIDSISKIASIIPGL</sequence>
<dbReference type="SMR" id="A0A0E1X557"/>
<comment type="caution">
    <text evidence="1">The sequence shown here is derived from an EMBL/GenBank/DDBJ whole genome shotgun (WGS) entry which is preliminary data.</text>
</comment>
<evidence type="ECO:0008006" key="2">
    <source>
        <dbReference type="Google" id="ProtNLM"/>
    </source>
</evidence>
<gene>
    <name evidence="1" type="ORF">HMPREF0769_12205</name>
</gene>
<dbReference type="Proteomes" id="UP000003455">
    <property type="component" value="Chromosome"/>
</dbReference>
<reference evidence="1" key="1">
    <citation type="submission" date="2010-05" db="EMBL/GenBank/DDBJ databases">
        <authorList>
            <person name="Muzny D."/>
            <person name="Qin X."/>
            <person name="Buhay C."/>
            <person name="Dugan-Rocha S."/>
            <person name="Ding Y."/>
            <person name="Chen G."/>
            <person name="Hawes A."/>
            <person name="Holder M."/>
            <person name="Jhangiani S."/>
            <person name="Johnson A."/>
            <person name="Khan Z."/>
            <person name="Li Z."/>
            <person name="Liu W."/>
            <person name="Liu X."/>
            <person name="Perez L."/>
            <person name="Shen H."/>
            <person name="Wang Q."/>
            <person name="Watt J."/>
            <person name="Xi L."/>
            <person name="Xin Y."/>
            <person name="Zhou J."/>
            <person name="Deng J."/>
            <person name="Jiang H."/>
            <person name="Liu Y."/>
            <person name="Qu J."/>
            <person name="Song X.-Z."/>
            <person name="Zhang L."/>
            <person name="Villasana D."/>
            <person name="Johnson A."/>
            <person name="Liu J."/>
            <person name="Liyanage D."/>
            <person name="Lorensuhewa L."/>
            <person name="Robinson T."/>
            <person name="Song A."/>
            <person name="Song B.-B."/>
            <person name="Dinh H."/>
            <person name="Thornton R."/>
            <person name="Coyle M."/>
            <person name="Francisco L."/>
            <person name="Jackson L."/>
            <person name="Javaid M."/>
            <person name="Korchina V."/>
            <person name="Kovar C."/>
            <person name="Mata R."/>
            <person name="Mathew T."/>
            <person name="Ngo R."/>
            <person name="Nguyen L."/>
            <person name="Nguyen N."/>
            <person name="Okwuonu G."/>
            <person name="Ongeri F."/>
            <person name="Pham C."/>
            <person name="Simmons D."/>
            <person name="Wilczek-Boney K."/>
            <person name="Hale W."/>
            <person name="Jakkamsetti A."/>
            <person name="Pham P."/>
            <person name="Ruth R."/>
            <person name="San Lucas F."/>
            <person name="Warren J."/>
            <person name="Zhang J."/>
            <person name="Zhao Z."/>
            <person name="Zhou C."/>
            <person name="Zhu D."/>
            <person name="Lee S."/>
            <person name="Bess C."/>
            <person name="Blankenburg K."/>
            <person name="Forbes L."/>
            <person name="Fu Q."/>
            <person name="Gubbala S."/>
            <person name="Hirani K."/>
            <person name="Jayaseelan J.C."/>
            <person name="Lara F."/>
            <person name="Munidasa M."/>
            <person name="Palculict T."/>
            <person name="Patil S."/>
            <person name="Pu L.-L."/>
            <person name="Saada N."/>
            <person name="Tang L."/>
            <person name="Weissenberger G."/>
            <person name="Zhu Y."/>
            <person name="Hemphill L."/>
            <person name="Shang Y."/>
            <person name="Youmans B."/>
            <person name="Ayvaz T."/>
            <person name="Ross M."/>
            <person name="Santibanez J."/>
            <person name="Aqrawi P."/>
            <person name="Gross S."/>
            <person name="Joshi V."/>
            <person name="Fowler G."/>
            <person name="Nazareth L."/>
            <person name="Reid J."/>
            <person name="Worley K."/>
            <person name="Petrosino J."/>
            <person name="Highlander S."/>
            <person name="Gibbs R."/>
        </authorList>
    </citation>
    <scope>NUCLEOTIDE SEQUENCE [LARGE SCALE GENOMIC DNA]</scope>
    <source>
        <strain evidence="1">MN8</strain>
    </source>
</reference>
<protein>
    <recommendedName>
        <fullName evidence="2">Phage protein</fullName>
    </recommendedName>
</protein>
<dbReference type="EMBL" id="ACJA02000004">
    <property type="protein sequence ID" value="EFH94584.1"/>
    <property type="molecule type" value="Genomic_DNA"/>
</dbReference>